<keyword evidence="3 7" id="KW-0479">Metal-binding</keyword>
<dbReference type="PRINTS" id="PR00385">
    <property type="entry name" value="P450"/>
</dbReference>
<dbReference type="GO" id="GO:0016705">
    <property type="term" value="F:oxidoreductase activity, acting on paired donors, with incorporation or reduction of molecular oxygen"/>
    <property type="evidence" value="ECO:0007669"/>
    <property type="project" value="InterPro"/>
</dbReference>
<accession>A0AAD5E7C7</accession>
<evidence type="ECO:0000256" key="4">
    <source>
        <dbReference type="ARBA" id="ARBA00023002"/>
    </source>
</evidence>
<keyword evidence="10" id="KW-0472">Membrane</keyword>
<evidence type="ECO:0000256" key="2">
    <source>
        <dbReference type="ARBA" id="ARBA00022617"/>
    </source>
</evidence>
<proteinExistence type="inferred from homology"/>
<dbReference type="AlphaFoldDB" id="A0AAD5E7C7"/>
<keyword evidence="5 7" id="KW-0408">Iron</keyword>
<feature type="transmembrane region" description="Helical" evidence="10">
    <location>
        <begin position="27"/>
        <end position="46"/>
    </location>
</feature>
<evidence type="ECO:0000256" key="3">
    <source>
        <dbReference type="ARBA" id="ARBA00022723"/>
    </source>
</evidence>
<dbReference type="GO" id="GO:0004497">
    <property type="term" value="F:monooxygenase activity"/>
    <property type="evidence" value="ECO:0007669"/>
    <property type="project" value="UniProtKB-KW"/>
</dbReference>
<dbReference type="InterPro" id="IPR050196">
    <property type="entry name" value="Cytochrome_P450_Monoox"/>
</dbReference>
<keyword evidence="10" id="KW-1133">Transmembrane helix</keyword>
<dbReference type="InterPro" id="IPR001128">
    <property type="entry name" value="Cyt_P450"/>
</dbReference>
<keyword evidence="4 8" id="KW-0560">Oxidoreductase</keyword>
<evidence type="ECO:0000256" key="10">
    <source>
        <dbReference type="SAM" id="Phobius"/>
    </source>
</evidence>
<dbReference type="InterPro" id="IPR002401">
    <property type="entry name" value="Cyt_P450_E_grp-I"/>
</dbReference>
<keyword evidence="12" id="KW-1185">Reference proteome</keyword>
<dbReference type="Gene3D" id="1.10.630.10">
    <property type="entry name" value="Cytochrome P450"/>
    <property type="match status" value="1"/>
</dbReference>
<dbReference type="Proteomes" id="UP001206595">
    <property type="component" value="Unassembled WGS sequence"/>
</dbReference>
<comment type="caution">
    <text evidence="11">The sequence shown here is derived from an EMBL/GenBank/DDBJ whole genome shotgun (WGS) entry which is preliminary data.</text>
</comment>
<evidence type="ECO:0000256" key="7">
    <source>
        <dbReference type="PIRSR" id="PIRSR602401-1"/>
    </source>
</evidence>
<evidence type="ECO:0000313" key="11">
    <source>
        <dbReference type="EMBL" id="KAI8577685.1"/>
    </source>
</evidence>
<evidence type="ECO:0000256" key="5">
    <source>
        <dbReference type="ARBA" id="ARBA00023004"/>
    </source>
</evidence>
<protein>
    <recommendedName>
        <fullName evidence="13">Cytochrome P450</fullName>
    </recommendedName>
</protein>
<feature type="binding site" description="axial binding residue" evidence="7">
    <location>
        <position position="520"/>
    </location>
    <ligand>
        <name>heme</name>
        <dbReference type="ChEBI" id="CHEBI:30413"/>
    </ligand>
    <ligandPart>
        <name>Fe</name>
        <dbReference type="ChEBI" id="CHEBI:18248"/>
    </ligandPart>
</feature>
<comment type="cofactor">
    <cofactor evidence="7">
        <name>heme</name>
        <dbReference type="ChEBI" id="CHEBI:30413"/>
    </cofactor>
</comment>
<sequence length="577" mass="66193">MFYNMRDTFHQSDFVEYFINNSPFTRLCLSFAVLHYIMSFLHVIAYDANKQLENLSSFYVNYILPYVKRRSSYTAVAAAVVVYFSYRVHKMSEIPKNLQHIPAVPYWPFMRSLLSGESIDHRTRNYILPVIANSPNGLYLRPVRRGWTVGVAGPATMKRLLLRADDFEKSPMFAKQDSLFNKFMGKENIVLLNGSVWKKHRMIANPAFHRSMPVKLFGRLCEKMMLRFEIEGDGLGNVDVANFLQRFTLDVIGLAAFGYDFEALDNPENEKVDTYNSIMAGIQSAVYFVFPILEKRFLWALPKRRDLYRKLDDMNEIFYSVIQHKRDTLASMKNSIEDTEKDLLTLMLEANEEAVDADHRLSNLELRDNLAIFFLAGHDTTSNALTFALYFLAANPHIQVKAREEVLDIMGDGDDVIFPTSTQCTDMKYVYMIMKETLRMCPPAVGTSPRRSNKDMDLVGTLIPEGTPLNADIYSMHHDPNIWKDPETFIPERFASRGESETKAGRGLAWAPFGNGARQCIGMNFSLAEQKVLLAMLLRRFTWELPEDSINKDGLKIGGGIGIMYAKDMHLKFTKRF</sequence>
<keyword evidence="9" id="KW-0175">Coiled coil</keyword>
<keyword evidence="10" id="KW-0812">Transmembrane</keyword>
<feature type="coiled-coil region" evidence="9">
    <location>
        <begin position="322"/>
        <end position="367"/>
    </location>
</feature>
<dbReference type="PRINTS" id="PR00463">
    <property type="entry name" value="EP450I"/>
</dbReference>
<dbReference type="EMBL" id="MU620938">
    <property type="protein sequence ID" value="KAI8577685.1"/>
    <property type="molecule type" value="Genomic_DNA"/>
</dbReference>
<dbReference type="GeneID" id="75916035"/>
<organism evidence="11 12">
    <name type="scientific">Umbelopsis ramanniana AG</name>
    <dbReference type="NCBI Taxonomy" id="1314678"/>
    <lineage>
        <taxon>Eukaryota</taxon>
        <taxon>Fungi</taxon>
        <taxon>Fungi incertae sedis</taxon>
        <taxon>Mucoromycota</taxon>
        <taxon>Mucoromycotina</taxon>
        <taxon>Umbelopsidomycetes</taxon>
        <taxon>Umbelopsidales</taxon>
        <taxon>Umbelopsidaceae</taxon>
        <taxon>Umbelopsis</taxon>
    </lineage>
</organism>
<dbReference type="GO" id="GO:0020037">
    <property type="term" value="F:heme binding"/>
    <property type="evidence" value="ECO:0007669"/>
    <property type="project" value="InterPro"/>
</dbReference>
<evidence type="ECO:0000256" key="1">
    <source>
        <dbReference type="ARBA" id="ARBA00010617"/>
    </source>
</evidence>
<dbReference type="PROSITE" id="PS00086">
    <property type="entry name" value="CYTOCHROME_P450"/>
    <property type="match status" value="1"/>
</dbReference>
<reference evidence="11" key="1">
    <citation type="submission" date="2021-06" db="EMBL/GenBank/DDBJ databases">
        <authorList>
            <consortium name="DOE Joint Genome Institute"/>
            <person name="Mondo S.J."/>
            <person name="Amses K.R."/>
            <person name="Simmons D.R."/>
            <person name="Longcore J.E."/>
            <person name="Seto K."/>
            <person name="Alves G.H."/>
            <person name="Bonds A.E."/>
            <person name="Quandt C.A."/>
            <person name="Davis W.J."/>
            <person name="Chang Y."/>
            <person name="Letcher P.M."/>
            <person name="Powell M.J."/>
            <person name="Kuo A."/>
            <person name="Labutti K."/>
            <person name="Pangilinan J."/>
            <person name="Andreopoulos W."/>
            <person name="Tritt A."/>
            <person name="Riley R."/>
            <person name="Hundley H."/>
            <person name="Johnson J."/>
            <person name="Lipzen A."/>
            <person name="Barry K."/>
            <person name="Berbee M.L."/>
            <person name="Buchler N.E."/>
            <person name="Grigoriev I.V."/>
            <person name="Spatafora J.W."/>
            <person name="Stajich J.E."/>
            <person name="James T.Y."/>
        </authorList>
    </citation>
    <scope>NUCLEOTIDE SEQUENCE</scope>
    <source>
        <strain evidence="11">AG</strain>
    </source>
</reference>
<evidence type="ECO:0000256" key="6">
    <source>
        <dbReference type="ARBA" id="ARBA00023033"/>
    </source>
</evidence>
<dbReference type="RefSeq" id="XP_051442689.1">
    <property type="nucleotide sequence ID" value="XM_051590692.1"/>
</dbReference>
<evidence type="ECO:0008006" key="13">
    <source>
        <dbReference type="Google" id="ProtNLM"/>
    </source>
</evidence>
<evidence type="ECO:0000313" key="12">
    <source>
        <dbReference type="Proteomes" id="UP001206595"/>
    </source>
</evidence>
<dbReference type="InterPro" id="IPR017972">
    <property type="entry name" value="Cyt_P450_CS"/>
</dbReference>
<dbReference type="SUPFAM" id="SSF48264">
    <property type="entry name" value="Cytochrome P450"/>
    <property type="match status" value="1"/>
</dbReference>
<dbReference type="PANTHER" id="PTHR24291:SF50">
    <property type="entry name" value="BIFUNCTIONAL ALBAFLAVENONE MONOOXYGENASE_TERPENE SYNTHASE"/>
    <property type="match status" value="1"/>
</dbReference>
<dbReference type="PANTHER" id="PTHR24291">
    <property type="entry name" value="CYTOCHROME P450 FAMILY 4"/>
    <property type="match status" value="1"/>
</dbReference>
<dbReference type="Pfam" id="PF00067">
    <property type="entry name" value="p450"/>
    <property type="match status" value="1"/>
</dbReference>
<dbReference type="InterPro" id="IPR036396">
    <property type="entry name" value="Cyt_P450_sf"/>
</dbReference>
<dbReference type="GO" id="GO:0005506">
    <property type="term" value="F:iron ion binding"/>
    <property type="evidence" value="ECO:0007669"/>
    <property type="project" value="InterPro"/>
</dbReference>
<evidence type="ECO:0000256" key="8">
    <source>
        <dbReference type="RuleBase" id="RU000461"/>
    </source>
</evidence>
<reference evidence="11" key="2">
    <citation type="journal article" date="2022" name="Proc. Natl. Acad. Sci. U.S.A.">
        <title>Diploid-dominant life cycles characterize the early evolution of Fungi.</title>
        <authorList>
            <person name="Amses K.R."/>
            <person name="Simmons D.R."/>
            <person name="Longcore J.E."/>
            <person name="Mondo S.J."/>
            <person name="Seto K."/>
            <person name="Jeronimo G.H."/>
            <person name="Bonds A.E."/>
            <person name="Quandt C.A."/>
            <person name="Davis W.J."/>
            <person name="Chang Y."/>
            <person name="Federici B.A."/>
            <person name="Kuo A."/>
            <person name="LaButti K."/>
            <person name="Pangilinan J."/>
            <person name="Andreopoulos W."/>
            <person name="Tritt A."/>
            <person name="Riley R."/>
            <person name="Hundley H."/>
            <person name="Johnson J."/>
            <person name="Lipzen A."/>
            <person name="Barry K."/>
            <person name="Lang B.F."/>
            <person name="Cuomo C.A."/>
            <person name="Buchler N.E."/>
            <person name="Grigoriev I.V."/>
            <person name="Spatafora J.W."/>
            <person name="Stajich J.E."/>
            <person name="James T.Y."/>
        </authorList>
    </citation>
    <scope>NUCLEOTIDE SEQUENCE</scope>
    <source>
        <strain evidence="11">AG</strain>
    </source>
</reference>
<evidence type="ECO:0000256" key="9">
    <source>
        <dbReference type="SAM" id="Coils"/>
    </source>
</evidence>
<keyword evidence="6 8" id="KW-0503">Monooxygenase</keyword>
<name>A0AAD5E7C7_UMBRA</name>
<comment type="similarity">
    <text evidence="1 8">Belongs to the cytochrome P450 family.</text>
</comment>
<keyword evidence="2 7" id="KW-0349">Heme</keyword>
<gene>
    <name evidence="11" type="ORF">K450DRAFT_251245</name>
</gene>